<sequence>MAPSNVSMVKLHSISRITEILNIEKLSSEVPVKLIAECKTIIKDRGSEDKTSLEIQSSEASTFEEKNETTYGTGCSAGINALKVGSHGLLLQPRPDLAMPEDACAAEGVSRRAVLMVCVGLDIRRLYNPASIINGKV</sequence>
<keyword evidence="2" id="KW-1185">Reference proteome</keyword>
<reference evidence="1 2" key="1">
    <citation type="journal article" date="2022" name="Genome Biol. Evol.">
        <title>The Spruce Budworm Genome: Reconstructing the Evolutionary History of Antifreeze Proteins.</title>
        <authorList>
            <person name="Beliveau C."/>
            <person name="Gagne P."/>
            <person name="Picq S."/>
            <person name="Vernygora O."/>
            <person name="Keeling C.I."/>
            <person name="Pinkney K."/>
            <person name="Doucet D."/>
            <person name="Wen F."/>
            <person name="Johnston J.S."/>
            <person name="Maaroufi H."/>
            <person name="Boyle B."/>
            <person name="Laroche J."/>
            <person name="Dewar K."/>
            <person name="Juretic N."/>
            <person name="Blackburn G."/>
            <person name="Nisole A."/>
            <person name="Brunet B."/>
            <person name="Brandao M."/>
            <person name="Lumley L."/>
            <person name="Duan J."/>
            <person name="Quan G."/>
            <person name="Lucarotti C.J."/>
            <person name="Roe A.D."/>
            <person name="Sperling F.A.H."/>
            <person name="Levesque R.C."/>
            <person name="Cusson M."/>
        </authorList>
    </citation>
    <scope>NUCLEOTIDE SEQUENCE [LARGE SCALE GENOMIC DNA]</scope>
    <source>
        <tissue evidence="1">Whole insects</tissue>
    </source>
</reference>
<name>A0ACC0KLT2_CHOFU</name>
<evidence type="ECO:0000313" key="2">
    <source>
        <dbReference type="Proteomes" id="UP001064048"/>
    </source>
</evidence>
<comment type="caution">
    <text evidence="1">The sequence shown here is derived from an EMBL/GenBank/DDBJ whole genome shotgun (WGS) entry which is preliminary data.</text>
</comment>
<proteinExistence type="predicted"/>
<gene>
    <name evidence="1" type="ORF">MSG28_011641</name>
</gene>
<dbReference type="Proteomes" id="UP001064048">
    <property type="component" value="Chromosome 20"/>
</dbReference>
<accession>A0ACC0KLT2</accession>
<organism evidence="1 2">
    <name type="scientific">Choristoneura fumiferana</name>
    <name type="common">Spruce budworm moth</name>
    <name type="synonym">Archips fumiferana</name>
    <dbReference type="NCBI Taxonomy" id="7141"/>
    <lineage>
        <taxon>Eukaryota</taxon>
        <taxon>Metazoa</taxon>
        <taxon>Ecdysozoa</taxon>
        <taxon>Arthropoda</taxon>
        <taxon>Hexapoda</taxon>
        <taxon>Insecta</taxon>
        <taxon>Pterygota</taxon>
        <taxon>Neoptera</taxon>
        <taxon>Endopterygota</taxon>
        <taxon>Lepidoptera</taxon>
        <taxon>Glossata</taxon>
        <taxon>Ditrysia</taxon>
        <taxon>Tortricoidea</taxon>
        <taxon>Tortricidae</taxon>
        <taxon>Tortricinae</taxon>
        <taxon>Choristoneura</taxon>
    </lineage>
</organism>
<dbReference type="EMBL" id="CM046120">
    <property type="protein sequence ID" value="KAI8437255.1"/>
    <property type="molecule type" value="Genomic_DNA"/>
</dbReference>
<evidence type="ECO:0000313" key="1">
    <source>
        <dbReference type="EMBL" id="KAI8437255.1"/>
    </source>
</evidence>
<protein>
    <submittedName>
        <fullName evidence="1">Uncharacterized protein</fullName>
    </submittedName>
</protein>